<dbReference type="PRINTS" id="PR01021">
    <property type="entry name" value="OMPADOMAIN"/>
</dbReference>
<dbReference type="Pfam" id="PF00691">
    <property type="entry name" value="OmpA"/>
    <property type="match status" value="1"/>
</dbReference>
<keyword evidence="3" id="KW-0998">Cell outer membrane</keyword>
<dbReference type="GO" id="GO:0009279">
    <property type="term" value="C:cell outer membrane"/>
    <property type="evidence" value="ECO:0007669"/>
    <property type="project" value="UniProtKB-SubCell"/>
</dbReference>
<dbReference type="Gene3D" id="3.30.1330.60">
    <property type="entry name" value="OmpA-like domain"/>
    <property type="match status" value="1"/>
</dbReference>
<dbReference type="InterPro" id="IPR006664">
    <property type="entry name" value="OMP_bac"/>
</dbReference>
<evidence type="ECO:0000256" key="1">
    <source>
        <dbReference type="ARBA" id="ARBA00004442"/>
    </source>
</evidence>
<feature type="chain" id="PRO_5003654613" evidence="5">
    <location>
        <begin position="19"/>
        <end position="224"/>
    </location>
</feature>
<dbReference type="AlphaFoldDB" id="I1YGL9"/>
<dbReference type="KEGG" id="mec:Q7C_893"/>
<dbReference type="PRINTS" id="PR01023">
    <property type="entry name" value="NAFLGMOTY"/>
</dbReference>
<comment type="subcellular location">
    <subcellularLocation>
        <location evidence="1">Cell outer membrane</location>
    </subcellularLocation>
</comment>
<dbReference type="InterPro" id="IPR050330">
    <property type="entry name" value="Bact_OuterMem_StrucFunc"/>
</dbReference>
<dbReference type="PROSITE" id="PS51123">
    <property type="entry name" value="OMPA_2"/>
    <property type="match status" value="1"/>
</dbReference>
<dbReference type="STRING" id="754477.Q7C_893"/>
<proteinExistence type="predicted"/>
<name>I1YGL9_METFJ</name>
<dbReference type="PROSITE" id="PS01068">
    <property type="entry name" value="OMPA_1"/>
    <property type="match status" value="1"/>
</dbReference>
<dbReference type="PANTHER" id="PTHR30329">
    <property type="entry name" value="STATOR ELEMENT OF FLAGELLAR MOTOR COMPLEX"/>
    <property type="match status" value="1"/>
</dbReference>
<evidence type="ECO:0000256" key="3">
    <source>
        <dbReference type="ARBA" id="ARBA00023237"/>
    </source>
</evidence>
<sequence length="224" mass="23902" precursor="true">MQRIMLVSMISLAMAACATNDPNKQTKSGAAIGAAAGALIGYAVDDGAGGVLAGAAVGTLAGAGVGRYMDNQQREMEAALADERARNELQIQQLQDESLKIDIANEVSFDIDSAAIKPAFEPTLNKVADVLQRYPKTVVHVVGHTDSTGSESYNQQLSERRARSVSDYFAARGVVTERLKPMGRGELAPRATNETAAGRQLNRRVEIIVKPIVEGQETEAYQTP</sequence>
<evidence type="ECO:0000256" key="4">
    <source>
        <dbReference type="PROSITE-ProRule" id="PRU00473"/>
    </source>
</evidence>
<evidence type="ECO:0000313" key="7">
    <source>
        <dbReference type="EMBL" id="AFJ02062.1"/>
    </source>
</evidence>
<reference evidence="7 8" key="1">
    <citation type="journal article" date="2012" name="J. Bacteriol.">
        <title>Complete genome sequences of Methylophaga sp. strain JAM1 and Methylophaga sp. strain JAM7.</title>
        <authorList>
            <person name="Villeneuve C."/>
            <person name="Martineau C."/>
            <person name="Mauffrey F."/>
            <person name="Villemur R."/>
        </authorList>
    </citation>
    <scope>NUCLEOTIDE SEQUENCE [LARGE SCALE GENOMIC DNA]</scope>
    <source>
        <strain evidence="7 8">JAM7</strain>
    </source>
</reference>
<organism evidence="7 8">
    <name type="scientific">Methylophaga frappieri (strain ATCC BAA-2434 / DSM 25690 / JAM7)</name>
    <dbReference type="NCBI Taxonomy" id="754477"/>
    <lineage>
        <taxon>Bacteria</taxon>
        <taxon>Pseudomonadati</taxon>
        <taxon>Pseudomonadota</taxon>
        <taxon>Gammaproteobacteria</taxon>
        <taxon>Thiotrichales</taxon>
        <taxon>Piscirickettsiaceae</taxon>
        <taxon>Methylophaga</taxon>
    </lineage>
</organism>
<feature type="domain" description="OmpA-like" evidence="6">
    <location>
        <begin position="95"/>
        <end position="213"/>
    </location>
</feature>
<dbReference type="RefSeq" id="WP_014703483.1">
    <property type="nucleotide sequence ID" value="NC_017856.1"/>
</dbReference>
<dbReference type="InterPro" id="IPR036737">
    <property type="entry name" value="OmpA-like_sf"/>
</dbReference>
<gene>
    <name evidence="7" type="ordered locus">Q7C_893</name>
</gene>
<evidence type="ECO:0000256" key="5">
    <source>
        <dbReference type="SAM" id="SignalP"/>
    </source>
</evidence>
<keyword evidence="2 4" id="KW-0472">Membrane</keyword>
<dbReference type="OrthoDB" id="6195779at2"/>
<dbReference type="InterPro" id="IPR039567">
    <property type="entry name" value="Gly-zipper"/>
</dbReference>
<dbReference type="SUPFAM" id="SSF103088">
    <property type="entry name" value="OmpA-like"/>
    <property type="match status" value="1"/>
</dbReference>
<protein>
    <submittedName>
        <fullName evidence="7">Outer membrane protein A</fullName>
    </submittedName>
</protein>
<feature type="signal peptide" evidence="5">
    <location>
        <begin position="1"/>
        <end position="18"/>
    </location>
</feature>
<dbReference type="InterPro" id="IPR006690">
    <property type="entry name" value="OMPA-like_CS"/>
</dbReference>
<evidence type="ECO:0000256" key="2">
    <source>
        <dbReference type="ARBA" id="ARBA00023136"/>
    </source>
</evidence>
<keyword evidence="8" id="KW-1185">Reference proteome</keyword>
<dbReference type="HOGENOM" id="CLU_016890_6_0_6"/>
<dbReference type="InterPro" id="IPR006665">
    <property type="entry name" value="OmpA-like"/>
</dbReference>
<evidence type="ECO:0000313" key="8">
    <source>
        <dbReference type="Proteomes" id="UP000009145"/>
    </source>
</evidence>
<keyword evidence="5" id="KW-0732">Signal</keyword>
<accession>I1YGL9</accession>
<dbReference type="Pfam" id="PF13488">
    <property type="entry name" value="Gly-zipper_Omp"/>
    <property type="match status" value="1"/>
</dbReference>
<dbReference type="EMBL" id="CP003380">
    <property type="protein sequence ID" value="AFJ02062.1"/>
    <property type="molecule type" value="Genomic_DNA"/>
</dbReference>
<dbReference type="eggNOG" id="COG2885">
    <property type="taxonomic scope" value="Bacteria"/>
</dbReference>
<dbReference type="PROSITE" id="PS51257">
    <property type="entry name" value="PROKAR_LIPOPROTEIN"/>
    <property type="match status" value="1"/>
</dbReference>
<evidence type="ECO:0000259" key="6">
    <source>
        <dbReference type="PROSITE" id="PS51123"/>
    </source>
</evidence>
<dbReference type="PATRIC" id="fig|754477.3.peg.882"/>
<dbReference type="Proteomes" id="UP000009145">
    <property type="component" value="Chromosome"/>
</dbReference>
<dbReference type="CDD" id="cd07185">
    <property type="entry name" value="OmpA_C-like"/>
    <property type="match status" value="1"/>
</dbReference>
<dbReference type="PANTHER" id="PTHR30329:SF21">
    <property type="entry name" value="LIPOPROTEIN YIAD-RELATED"/>
    <property type="match status" value="1"/>
</dbReference>